<keyword evidence="2" id="KW-0732">Signal</keyword>
<evidence type="ECO:0000256" key="2">
    <source>
        <dbReference type="SAM" id="SignalP"/>
    </source>
</evidence>
<feature type="chain" id="PRO_5002528683" description="Cell wall protein" evidence="2">
    <location>
        <begin position="19"/>
        <end position="700"/>
    </location>
</feature>
<reference evidence="3 4" key="1">
    <citation type="submission" date="2015-02" db="EMBL/GenBank/DDBJ databases">
        <title>Draft Genome Sequences of Two Closely-Related Aflatoxigenic Aspergillus Species Obtained from the Cote d'Ivoire.</title>
        <authorList>
            <person name="Moore G.G."/>
            <person name="Beltz S.B."/>
            <person name="Mack B.M."/>
        </authorList>
    </citation>
    <scope>NUCLEOTIDE SEQUENCE [LARGE SCALE GENOMIC DNA]</scope>
    <source>
        <strain evidence="3 4">SRRC1432</strain>
    </source>
</reference>
<dbReference type="AlphaFoldDB" id="A0A0F8USU8"/>
<feature type="region of interest" description="Disordered" evidence="1">
    <location>
        <begin position="542"/>
        <end position="561"/>
    </location>
</feature>
<dbReference type="EMBL" id="JYKN01000905">
    <property type="protein sequence ID" value="KKK22543.1"/>
    <property type="molecule type" value="Genomic_DNA"/>
</dbReference>
<name>A0A0F8USU8_9EURO</name>
<feature type="signal peptide" evidence="2">
    <location>
        <begin position="1"/>
        <end position="18"/>
    </location>
</feature>
<feature type="compositionally biased region" description="Polar residues" evidence="1">
    <location>
        <begin position="576"/>
        <end position="602"/>
    </location>
</feature>
<dbReference type="VEuPathDB" id="FungiDB:P175DRAFT_0487244"/>
<evidence type="ECO:0008006" key="5">
    <source>
        <dbReference type="Google" id="ProtNLM"/>
    </source>
</evidence>
<gene>
    <name evidence="3" type="ORF">AOCH_005088</name>
</gene>
<accession>A0A0F8USU8</accession>
<evidence type="ECO:0000313" key="3">
    <source>
        <dbReference type="EMBL" id="KKK22543.1"/>
    </source>
</evidence>
<evidence type="ECO:0000256" key="1">
    <source>
        <dbReference type="SAM" id="MobiDB-lite"/>
    </source>
</evidence>
<keyword evidence="4" id="KW-1185">Reference proteome</keyword>
<feature type="compositionally biased region" description="Polar residues" evidence="1">
    <location>
        <begin position="542"/>
        <end position="560"/>
    </location>
</feature>
<sequence length="700" mass="69289">MRSNTLLALAGLASYTLAIPTGIDPRHSGLAQGLINTITDILKGHSPVDILGGISAHAAAALNGGALGCAAGSIDLSYRQELAAWIRTGAGIHLDASLKTSLLSWCGGDDSVTLSVDACSGLSVFIPTCASIAAEADLYVNLDGVFSLVDNAFGVLSVSAQTLLSSSLAAIGELDVNVKAGLEFCAAGGVVSDLSVDILAALKVWLSGSECQLSATLQATVLSWCEGHIGGDIVSLNTLPHGGLVSLSVGAAVLGLVEESGALVASAQASLSAFLETEFGLDIEADLKVILEGCAKGELATSFGYEARAALSAWLASSSCSLTVELNAMVVFWLSFGVSAGAEVSLGTNIIADLSSFLVGTVESLLGSQLHGLISLLLSGEGLLSISLEARAQLAAICGGAAGIDIDASIQIILIGWLTGCRECCSGGNIPTASSTLSLPSVTPSVPGASISSVPAGTLSGSNPTVTGTLSGSLTIGTVIPGTVSAPGFPSGPFTTGTMIPSTVSVPGFPSGSLTTGTMIPSTVSVPGAPSESLTTETVIPTPISVPSATGATETSTPCDTITSETVISSTISVPGVSTTSVPAGTPSGSSPTETGAPSESLTTQTVIPTPVSVPSVPGATETSSVSQALTTETVIPTTVSVPVATETGTISESLTTQTVTPITVTVPGTTITAAPVTTEKTVTVTATATVSVSYCATTN</sequence>
<dbReference type="Proteomes" id="UP000034947">
    <property type="component" value="Unassembled WGS sequence"/>
</dbReference>
<comment type="caution">
    <text evidence="3">The sequence shown here is derived from an EMBL/GenBank/DDBJ whole genome shotgun (WGS) entry which is preliminary data.</text>
</comment>
<feature type="compositionally biased region" description="Low complexity" evidence="1">
    <location>
        <begin position="603"/>
        <end position="618"/>
    </location>
</feature>
<evidence type="ECO:0000313" key="4">
    <source>
        <dbReference type="Proteomes" id="UP000034947"/>
    </source>
</evidence>
<proteinExistence type="predicted"/>
<organism evidence="3 4">
    <name type="scientific">Aspergillus ochraceoroseus</name>
    <dbReference type="NCBI Taxonomy" id="138278"/>
    <lineage>
        <taxon>Eukaryota</taxon>
        <taxon>Fungi</taxon>
        <taxon>Dikarya</taxon>
        <taxon>Ascomycota</taxon>
        <taxon>Pezizomycotina</taxon>
        <taxon>Eurotiomycetes</taxon>
        <taxon>Eurotiomycetidae</taxon>
        <taxon>Eurotiales</taxon>
        <taxon>Aspergillaceae</taxon>
        <taxon>Aspergillus</taxon>
        <taxon>Aspergillus subgen. Nidulantes</taxon>
    </lineage>
</organism>
<protein>
    <recommendedName>
        <fullName evidence="5">Cell wall protein</fullName>
    </recommendedName>
</protein>
<dbReference type="OrthoDB" id="4526936at2759"/>
<feature type="region of interest" description="Disordered" evidence="1">
    <location>
        <begin position="574"/>
        <end position="628"/>
    </location>
</feature>